<dbReference type="Pfam" id="PF04577">
    <property type="entry name" value="Glyco_transf_61"/>
    <property type="match status" value="1"/>
</dbReference>
<proteinExistence type="predicted"/>
<name>A0A099F817_9RHOB</name>
<evidence type="ECO:0000313" key="2">
    <source>
        <dbReference type="EMBL" id="KGJ06386.1"/>
    </source>
</evidence>
<dbReference type="eggNOG" id="COG4421">
    <property type="taxonomic scope" value="Bacteria"/>
</dbReference>
<accession>A0A099F817</accession>
<gene>
    <name evidence="2" type="ORF">IT41_01730</name>
</gene>
<reference evidence="2 3" key="1">
    <citation type="submission" date="2014-09" db="EMBL/GenBank/DDBJ databases">
        <authorList>
            <person name="McGinnis J.M."/>
            <person name="Wolfgang W.J."/>
        </authorList>
    </citation>
    <scope>NUCLEOTIDE SEQUENCE [LARGE SCALE GENOMIC DNA]</scope>
    <source>
        <strain evidence="2 3">JCM 14014</strain>
    </source>
</reference>
<evidence type="ECO:0000259" key="1">
    <source>
        <dbReference type="Pfam" id="PF04577"/>
    </source>
</evidence>
<dbReference type="GO" id="GO:0016757">
    <property type="term" value="F:glycosyltransferase activity"/>
    <property type="evidence" value="ECO:0007669"/>
    <property type="project" value="InterPro"/>
</dbReference>
<dbReference type="STRING" id="376733.SAMN04487972_101173"/>
<comment type="caution">
    <text evidence="2">The sequence shown here is derived from an EMBL/GenBank/DDBJ whole genome shotgun (WGS) entry which is preliminary data.</text>
</comment>
<dbReference type="InterPro" id="IPR049625">
    <property type="entry name" value="Glyco_transf_61_cat"/>
</dbReference>
<reference evidence="2 3" key="2">
    <citation type="submission" date="2014-10" db="EMBL/GenBank/DDBJ databases">
        <title>Paracoccus sanguinis sp. nov., isolated from clinical specimens of New York State patients.</title>
        <authorList>
            <person name="Mingle L.A."/>
            <person name="Cole J.A."/>
            <person name="Lapierre P."/>
            <person name="Musser K.A."/>
        </authorList>
    </citation>
    <scope>NUCLEOTIDE SEQUENCE [LARGE SCALE GENOMIC DNA]</scope>
    <source>
        <strain evidence="2 3">JCM 14014</strain>
    </source>
</reference>
<keyword evidence="3" id="KW-1185">Reference proteome</keyword>
<evidence type="ECO:0000313" key="3">
    <source>
        <dbReference type="Proteomes" id="UP000029846"/>
    </source>
</evidence>
<organism evidence="2 3">
    <name type="scientific">Paracoccus halophilus</name>
    <dbReference type="NCBI Taxonomy" id="376733"/>
    <lineage>
        <taxon>Bacteria</taxon>
        <taxon>Pseudomonadati</taxon>
        <taxon>Pseudomonadota</taxon>
        <taxon>Alphaproteobacteria</taxon>
        <taxon>Rhodobacterales</taxon>
        <taxon>Paracoccaceae</taxon>
        <taxon>Paracoccus</taxon>
    </lineage>
</organism>
<dbReference type="EMBL" id="JRKN01000002">
    <property type="protein sequence ID" value="KGJ06386.1"/>
    <property type="molecule type" value="Genomic_DNA"/>
</dbReference>
<sequence>MRLAPNTNGKEQKVMLDLNDSGNDIVTLRNALVVPPLSEANLREQPSGVLDADGNFVENSISWTSSTRPVNSAPVLPADAAIRDLPGHYMFGGIFYGHFGHFIVESLARSWALDRLKDKLDGIIFTPKVPRVNERAVAVHQQLLTAFGIEVPVIIAAGITRVETLSVPRQGIGMYDLIGGSAAFRDYVNTHVGAKVPAEGSEKIYISRSKLGPHRGSILGEYKIEQYLEAEGYEIFHPQLASQNEQIARYKAARLIVGADCSPLHLLAYVGDPGQKAAILTRRSMEIGSYLTEQLRVFKGMQAVEINALVNDWMPQPGSRPSRSSWGELDFPRVHAELLAAGLISNPTPWPSLTEAERAAELDRLSASHKTSFKPFREAA</sequence>
<protein>
    <recommendedName>
        <fullName evidence="1">Glycosyltransferase 61 catalytic domain-containing protein</fullName>
    </recommendedName>
</protein>
<feature type="domain" description="Glycosyltransferase 61 catalytic" evidence="1">
    <location>
        <begin position="99"/>
        <end position="267"/>
    </location>
</feature>
<dbReference type="AlphaFoldDB" id="A0A099F817"/>
<dbReference type="Proteomes" id="UP000029846">
    <property type="component" value="Unassembled WGS sequence"/>
</dbReference>